<keyword evidence="3" id="KW-1185">Reference proteome</keyword>
<dbReference type="PANTHER" id="PTHR40590:SF1">
    <property type="entry name" value="CYTOPLASMIC PROTEIN"/>
    <property type="match status" value="1"/>
</dbReference>
<dbReference type="PANTHER" id="PTHR40590">
    <property type="entry name" value="CYTOPLASMIC PROTEIN-RELATED"/>
    <property type="match status" value="1"/>
</dbReference>
<evidence type="ECO:0000313" key="2">
    <source>
        <dbReference type="EMBL" id="WEF30663.1"/>
    </source>
</evidence>
<organism evidence="2 3">
    <name type="scientific">Pseudoduganella chitinolytica</name>
    <dbReference type="NCBI Taxonomy" id="34070"/>
    <lineage>
        <taxon>Bacteria</taxon>
        <taxon>Pseudomonadati</taxon>
        <taxon>Pseudomonadota</taxon>
        <taxon>Betaproteobacteria</taxon>
        <taxon>Burkholderiales</taxon>
        <taxon>Oxalobacteraceae</taxon>
        <taxon>Telluria group</taxon>
        <taxon>Pseudoduganella</taxon>
    </lineage>
</organism>
<feature type="signal peptide" evidence="1">
    <location>
        <begin position="1"/>
        <end position="19"/>
    </location>
</feature>
<keyword evidence="1" id="KW-0732">Signal</keyword>
<dbReference type="RefSeq" id="WP_277413459.1">
    <property type="nucleotide sequence ID" value="NZ_CP119083.1"/>
</dbReference>
<sequence>MPRYLTFVIALFISWSANSMEMSIPKEVTSTVASAVPASAAMPLQSPAVPKRGALYKVRHDGKTSYLFGTIHVGKQGFFPLEPEVTRALADSSALVLELDTRIHKPFEQALAKYGSYPAGDSITRHLSPGALAQLTKALDKAGLALQNVAMYRPWLVANILVGTEIEKHGYHRSNGVEGFLLTAAAQQKKQVHELESADYQLSLFASLDDAQQERYLVENLEDLENGRAVQKSAGLIDAWSNADAARIDVMARELTSGDSVSATFMDRTLLGKRNPEMAAHIERIMQSDQVAFVGIGLLHLVGDNGIPALLRQRGYDVEKVY</sequence>
<protein>
    <submittedName>
        <fullName evidence="2">TraB/GumN family protein</fullName>
    </submittedName>
</protein>
<dbReference type="InterPro" id="IPR002816">
    <property type="entry name" value="TraB/PrgY/GumN_fam"/>
</dbReference>
<gene>
    <name evidence="2" type="ORF">PX653_14365</name>
</gene>
<feature type="chain" id="PRO_5045387205" evidence="1">
    <location>
        <begin position="20"/>
        <end position="322"/>
    </location>
</feature>
<reference evidence="2 3" key="1">
    <citation type="submission" date="2023-02" db="EMBL/GenBank/DDBJ databases">
        <title>Gemone sequence of Telluria chitinolytica ACM 3522T.</title>
        <authorList>
            <person name="Frediansyah A."/>
            <person name="Miess H."/>
            <person name="Gross H."/>
        </authorList>
    </citation>
    <scope>NUCLEOTIDE SEQUENCE [LARGE SCALE GENOMIC DNA]</scope>
    <source>
        <strain evidence="2 3">ACM 3522</strain>
    </source>
</reference>
<name>A0ABY8B6N0_9BURK</name>
<accession>A0ABY8B6N0</accession>
<evidence type="ECO:0000313" key="3">
    <source>
        <dbReference type="Proteomes" id="UP001216510"/>
    </source>
</evidence>
<proteinExistence type="predicted"/>
<dbReference type="Pfam" id="PF01963">
    <property type="entry name" value="TraB_PrgY_gumN"/>
    <property type="match status" value="1"/>
</dbReference>
<dbReference type="EMBL" id="CP119083">
    <property type="protein sequence ID" value="WEF30663.1"/>
    <property type="molecule type" value="Genomic_DNA"/>
</dbReference>
<dbReference type="Proteomes" id="UP001216510">
    <property type="component" value="Chromosome"/>
</dbReference>
<dbReference type="CDD" id="cd14789">
    <property type="entry name" value="Tiki"/>
    <property type="match status" value="1"/>
</dbReference>
<evidence type="ECO:0000256" key="1">
    <source>
        <dbReference type="SAM" id="SignalP"/>
    </source>
</evidence>
<dbReference type="InterPro" id="IPR047111">
    <property type="entry name" value="YbaP-like"/>
</dbReference>